<evidence type="ECO:0000256" key="2">
    <source>
        <dbReference type="SAM" id="Phobius"/>
    </source>
</evidence>
<keyword evidence="2" id="KW-0472">Membrane</keyword>
<dbReference type="Pfam" id="PF14257">
    <property type="entry name" value="DUF4349"/>
    <property type="match status" value="1"/>
</dbReference>
<evidence type="ECO:0000313" key="4">
    <source>
        <dbReference type="EMBL" id="OGD36234.1"/>
    </source>
</evidence>
<dbReference type="EMBL" id="MEYJ01000001">
    <property type="protein sequence ID" value="OGD36234.1"/>
    <property type="molecule type" value="Genomic_DNA"/>
</dbReference>
<gene>
    <name evidence="4" type="ORF">A2W39_02780</name>
</gene>
<protein>
    <recommendedName>
        <fullName evidence="3">DUF4349 domain-containing protein</fullName>
    </recommendedName>
</protein>
<dbReference type="Proteomes" id="UP000178395">
    <property type="component" value="Unassembled WGS sequence"/>
</dbReference>
<comment type="caution">
    <text evidence="4">The sequence shown here is derived from an EMBL/GenBank/DDBJ whole genome shotgun (WGS) entry which is preliminary data.</text>
</comment>
<sequence length="303" mass="33585">MQPNALTIKRIIGATVLLIVFLFLVSLFLSGLNTARKKSGVSTIGLDGVGVGYAPNEDRVAEQAGISQVTRKKVIRHGSLSLLVERAEDAVESIRGLAERLEGFVQDARVYETTGNIKNGTITIRVPETKFNEALSEIKRLAVSVENETIATEDVSDQFVDLEARLKNFKAEEAQYQKIMERATDVADILSVTRELSRVRGDIERLEGQLLYLSRQVEMSTITVTLTSEADVKVFGLKWRPLTIAKQSFRNMLSGLTGSVDTLIGILLYLPIIFFWLIIIGIGVFIGSRLVGWVQKKFLSRAP</sequence>
<keyword evidence="2" id="KW-1133">Transmembrane helix</keyword>
<feature type="domain" description="DUF4349" evidence="3">
    <location>
        <begin position="73"/>
        <end position="282"/>
    </location>
</feature>
<evidence type="ECO:0000256" key="1">
    <source>
        <dbReference type="SAM" id="Coils"/>
    </source>
</evidence>
<accession>A0A1F5C079</accession>
<organism evidence="4 5">
    <name type="scientific">Candidatus Azambacteria bacterium RIFCSPHIGHO2_01_46_10</name>
    <dbReference type="NCBI Taxonomy" id="1797293"/>
    <lineage>
        <taxon>Bacteria</taxon>
        <taxon>Candidatus Azamiibacteriota</taxon>
    </lineage>
</organism>
<feature type="coiled-coil region" evidence="1">
    <location>
        <begin position="152"/>
        <end position="209"/>
    </location>
</feature>
<proteinExistence type="predicted"/>
<keyword evidence="1" id="KW-0175">Coiled coil</keyword>
<dbReference type="AlphaFoldDB" id="A0A1F5C079"/>
<feature type="transmembrane region" description="Helical" evidence="2">
    <location>
        <begin position="12"/>
        <end position="32"/>
    </location>
</feature>
<evidence type="ECO:0000259" key="3">
    <source>
        <dbReference type="Pfam" id="PF14257"/>
    </source>
</evidence>
<feature type="transmembrane region" description="Helical" evidence="2">
    <location>
        <begin position="266"/>
        <end position="291"/>
    </location>
</feature>
<dbReference type="InterPro" id="IPR025645">
    <property type="entry name" value="DUF4349"/>
</dbReference>
<reference evidence="4 5" key="1">
    <citation type="journal article" date="2016" name="Nat. Commun.">
        <title>Thousands of microbial genomes shed light on interconnected biogeochemical processes in an aquifer system.</title>
        <authorList>
            <person name="Anantharaman K."/>
            <person name="Brown C.T."/>
            <person name="Hug L.A."/>
            <person name="Sharon I."/>
            <person name="Castelle C.J."/>
            <person name="Probst A.J."/>
            <person name="Thomas B.C."/>
            <person name="Singh A."/>
            <person name="Wilkins M.J."/>
            <person name="Karaoz U."/>
            <person name="Brodie E.L."/>
            <person name="Williams K.H."/>
            <person name="Hubbard S.S."/>
            <person name="Banfield J.F."/>
        </authorList>
    </citation>
    <scope>NUCLEOTIDE SEQUENCE [LARGE SCALE GENOMIC DNA]</scope>
</reference>
<name>A0A1F5C079_9BACT</name>
<keyword evidence="2" id="KW-0812">Transmembrane</keyword>
<evidence type="ECO:0000313" key="5">
    <source>
        <dbReference type="Proteomes" id="UP000178395"/>
    </source>
</evidence>